<dbReference type="SMART" id="SM00052">
    <property type="entry name" value="EAL"/>
    <property type="match status" value="1"/>
</dbReference>
<dbReference type="InterPro" id="IPR000014">
    <property type="entry name" value="PAS"/>
</dbReference>
<keyword evidence="9" id="KW-1185">Reference proteome</keyword>
<dbReference type="Proteomes" id="UP000078599">
    <property type="component" value="Unassembled WGS sequence"/>
</dbReference>
<dbReference type="Pfam" id="PF00990">
    <property type="entry name" value="GGDEF"/>
    <property type="match status" value="1"/>
</dbReference>
<dbReference type="OrthoDB" id="9145761at2"/>
<dbReference type="PANTHER" id="PTHR44757">
    <property type="entry name" value="DIGUANYLATE CYCLASE DGCP"/>
    <property type="match status" value="1"/>
</dbReference>
<reference key="1">
    <citation type="submission" date="2009-07" db="EMBL/GenBank/DDBJ databases">
        <authorList>
            <person name="Genoscope - CEA"/>
        </authorList>
    </citation>
    <scope>NUCLEOTIDE SEQUENCE</scope>
    <source>
        <strain>3As</strain>
    </source>
</reference>
<keyword evidence="3" id="KW-1133">Transmembrane helix</keyword>
<dbReference type="HOGENOM" id="CLU_004308_0_0_4"/>
<dbReference type="InterPro" id="IPR012292">
    <property type="entry name" value="Globin/Proto"/>
</dbReference>
<dbReference type="KEGG" id="thi:THI_2337"/>
<keyword evidence="3" id="KW-0812">Transmembrane</keyword>
<evidence type="ECO:0000313" key="8">
    <source>
        <dbReference type="Proteomes" id="UP000002372"/>
    </source>
</evidence>
<evidence type="ECO:0000256" key="1">
    <source>
        <dbReference type="ARBA" id="ARBA00015125"/>
    </source>
</evidence>
<dbReference type="InterPro" id="IPR029016">
    <property type="entry name" value="GAF-like_dom_sf"/>
</dbReference>
<dbReference type="Pfam" id="PF00563">
    <property type="entry name" value="EAL"/>
    <property type="match status" value="1"/>
</dbReference>
<dbReference type="Pfam" id="PF13426">
    <property type="entry name" value="PAS_9"/>
    <property type="match status" value="1"/>
</dbReference>
<sequence>MKASLRKTAVRVLLWLPVAFTVIWFINQERLDFEEAREVVSEQARHAALAEGQVIQLRLMQQFQQLAFVAKAIVGEQAPEVLNSRAQALLRRYVANHPEILAINVLTSDGERIAWSSYAQSTKPIFRPEDFTALPGRPDEFLGQDHYAKRFHADVMSMRYRMRDAHGQALYFIGTPYRIDALLAGLSPQGWTMSVLDQRDGRLMKSPTAGPVPQSAYWSDHSVVEPINGLPLFVRVAWPRAKVWQLYRQGLALRLFGRFIVLGLFVLAAFAISRLLRSRERLLEKNARFARFNALLAHINQAIAQASDVSDLLERACRLAVRDAGIALAWIGRPDSQGRFVFLAKAGAAVDYVKDLTLSSDASVPEGQGSAGVAWREDRAIFTSDAQHAASLSPWRERLQRFGLNAGAALPLRRSKTVWAVLHLYFVDSAAVTPDLQRILLDLADDLSNGLDRLDQRHSQIRLQRQHASLLGNTVAGVVMVRYPGAIIAEANEAVARIFGAPSVRELLGRKVGDVAPSLLDDRMVQATRVALKEGQVTLDAFDILRLDGQQACIAISGRRLESDPGDSTHVVWTVVDVTERQHLVRQLEQLSRADPLTGLPNRRALEQHLDRAIDRASRLGCAVAVGLIDLDDFKAVNDRYGHEMGDVLLKQLGERLLACTRGSDLIARLGGDEFVLVIEDIDPEDAMMQLSVIFGRLHQTVETPFDLGEERSASVGMSMGVALAPKDSGNADSLLRLADAAMYRIKARKSSRTQWWGLVSLEHLDDAPEPPFDPFGSDAQMLLDPIHDLLELVERDFVETFYVELAQRAETAAILSALNDQELARLKSRQAAHLRFLLDSATTAAQIQERGSHLGTVHALVGVASSWLSVSMQLYRDLLHWHLDASDRGARERGRLQRIFDARVQIDLQSQLDAMLVVQNAYNAYLARPLPRPGQAWFDVIEGKLQALGALPGLRGCTLLRPDAMGKFQAQGSAGDAANSIVDVLSTPRLQPSLDANSQTGMGLAAQAWRNESILTARNYESSLGLAPWVEYAARLNIRSMAAIPLMRAGQTDSVLVLYGAYPNQFDTQQGHTFLAALQNRWNLVDDLLRKRSPVVGQREAAQYRQWLYADGLRMFVQPVVDLIDGRLSKVEALARLVSPEGKVIAPGQFLPALRDADLDALFRMGLSQSLERLAHWRAQDMDIDLSINLPPSTLLHPDCMQWIQQSLREHAIAPHHLVLELLESQEVDEILRDEAISRLGQLGVQFAIDDLGSGFSSLKRLASLPFDVIKVDQGIILDIERDPVKALTLVRTVVQIGRDFEKEVVVEGVENDGIIEAVTVLGAKFGQGYGIARPMPSEQLQDWAVQHAMHRRTNSSDPAPLQFSTPLGALAYHWMDAHGASPNQMHRSEPCPLNAYLSRFGAEAAEAESYHAIFREAQDEEVRKAASKKLTAWLVEKVRLHHKQ</sequence>
<feature type="transmembrane region" description="Helical" evidence="3">
    <location>
        <begin position="255"/>
        <end position="276"/>
    </location>
</feature>
<dbReference type="Gene3D" id="3.20.20.450">
    <property type="entry name" value="EAL domain"/>
    <property type="match status" value="1"/>
</dbReference>
<dbReference type="EMBL" id="CTRI01000004">
    <property type="protein sequence ID" value="CQR29624.1"/>
    <property type="molecule type" value="Genomic_DNA"/>
</dbReference>
<dbReference type="Pfam" id="PF11563">
    <property type="entry name" value="Protoglobin"/>
    <property type="match status" value="1"/>
</dbReference>
<dbReference type="InterPro" id="IPR000160">
    <property type="entry name" value="GGDEF_dom"/>
</dbReference>
<gene>
    <name evidence="6" type="ordered locus">THI_2337</name>
    <name evidence="7" type="ORF">THICB1_120122</name>
</gene>
<dbReference type="PROSITE" id="PS50887">
    <property type="entry name" value="GGDEF"/>
    <property type="match status" value="1"/>
</dbReference>
<dbReference type="Gene3D" id="3.30.70.270">
    <property type="match status" value="1"/>
</dbReference>
<dbReference type="InterPro" id="IPR003018">
    <property type="entry name" value="GAF"/>
</dbReference>
<evidence type="ECO:0000256" key="3">
    <source>
        <dbReference type="SAM" id="Phobius"/>
    </source>
</evidence>
<dbReference type="SUPFAM" id="SSF55073">
    <property type="entry name" value="Nucleotide cyclase"/>
    <property type="match status" value="1"/>
</dbReference>
<reference evidence="6" key="3">
    <citation type="submission" date="2010-07" db="EMBL/GenBank/DDBJ databases">
        <authorList>
            <person name="Genoscope - CEA"/>
        </authorList>
    </citation>
    <scope>NUCLEOTIDE SEQUENCE</scope>
    <source>
        <strain evidence="6">3As</strain>
    </source>
</reference>
<dbReference type="eggNOG" id="COG2200">
    <property type="taxonomic scope" value="Bacteria"/>
</dbReference>
<name>D6CUK6_THIA3</name>
<dbReference type="RefSeq" id="WP_013106275.1">
    <property type="nucleotide sequence ID" value="NC_014145.1"/>
</dbReference>
<evidence type="ECO:0000259" key="5">
    <source>
        <dbReference type="PROSITE" id="PS50887"/>
    </source>
</evidence>
<dbReference type="SMART" id="SM00267">
    <property type="entry name" value="GGDEF"/>
    <property type="match status" value="1"/>
</dbReference>
<dbReference type="InterPro" id="IPR035919">
    <property type="entry name" value="EAL_sf"/>
</dbReference>
<dbReference type="SUPFAM" id="SSF141868">
    <property type="entry name" value="EAL domain-like"/>
    <property type="match status" value="1"/>
</dbReference>
<dbReference type="CDD" id="cd01949">
    <property type="entry name" value="GGDEF"/>
    <property type="match status" value="1"/>
</dbReference>
<dbReference type="PANTHER" id="PTHR44757:SF2">
    <property type="entry name" value="BIOFILM ARCHITECTURE MAINTENANCE PROTEIN MBAA"/>
    <property type="match status" value="1"/>
</dbReference>
<dbReference type="eggNOG" id="COG2199">
    <property type="taxonomic scope" value="Bacteria"/>
</dbReference>
<dbReference type="InterPro" id="IPR035965">
    <property type="entry name" value="PAS-like_dom_sf"/>
</dbReference>
<protein>
    <recommendedName>
        <fullName evidence="1">Diguanylate cyclase DosC</fullName>
    </recommendedName>
    <alternativeName>
        <fullName evidence="2">Direct oxygen-sensing cyclase</fullName>
    </alternativeName>
</protein>
<dbReference type="eggNOG" id="COG2203">
    <property type="taxonomic scope" value="Bacteria"/>
</dbReference>
<dbReference type="Gene3D" id="1.10.490.10">
    <property type="entry name" value="Globins"/>
    <property type="match status" value="1"/>
</dbReference>
<dbReference type="SUPFAM" id="SSF55781">
    <property type="entry name" value="GAF domain-like"/>
    <property type="match status" value="2"/>
</dbReference>
<organism evidence="6 8">
    <name type="scientific">Thiomonas arsenitoxydans (strain DSM 22701 / CIP 110005 / 3As)</name>
    <dbReference type="NCBI Taxonomy" id="426114"/>
    <lineage>
        <taxon>Bacteria</taxon>
        <taxon>Pseudomonadati</taxon>
        <taxon>Pseudomonadota</taxon>
        <taxon>Betaproteobacteria</taxon>
        <taxon>Burkholderiales</taxon>
        <taxon>Thiomonas</taxon>
    </lineage>
</organism>
<dbReference type="SUPFAM" id="SSF55785">
    <property type="entry name" value="PYP-like sensor domain (PAS domain)"/>
    <property type="match status" value="1"/>
</dbReference>
<dbReference type="Gene3D" id="3.30.450.40">
    <property type="match status" value="2"/>
</dbReference>
<evidence type="ECO:0000259" key="4">
    <source>
        <dbReference type="PROSITE" id="PS50883"/>
    </source>
</evidence>
<dbReference type="InterPro" id="IPR001633">
    <property type="entry name" value="EAL_dom"/>
</dbReference>
<dbReference type="Gene3D" id="3.30.450.20">
    <property type="entry name" value="PAS domain"/>
    <property type="match status" value="1"/>
</dbReference>
<dbReference type="GO" id="GO:0020037">
    <property type="term" value="F:heme binding"/>
    <property type="evidence" value="ECO:0007669"/>
    <property type="project" value="InterPro"/>
</dbReference>
<dbReference type="GO" id="GO:0019825">
    <property type="term" value="F:oxygen binding"/>
    <property type="evidence" value="ECO:0007669"/>
    <property type="project" value="InterPro"/>
</dbReference>
<dbReference type="Pfam" id="PF13185">
    <property type="entry name" value="GAF_2"/>
    <property type="match status" value="1"/>
</dbReference>
<dbReference type="InterPro" id="IPR052155">
    <property type="entry name" value="Biofilm_reg_signaling"/>
</dbReference>
<feature type="domain" description="GGDEF" evidence="5">
    <location>
        <begin position="622"/>
        <end position="759"/>
    </location>
</feature>
<dbReference type="NCBIfam" id="TIGR00254">
    <property type="entry name" value="GGDEF"/>
    <property type="match status" value="1"/>
</dbReference>
<dbReference type="NCBIfam" id="TIGR00229">
    <property type="entry name" value="sensory_box"/>
    <property type="match status" value="1"/>
</dbReference>
<dbReference type="EMBL" id="FP475956">
    <property type="protein sequence ID" value="CAZ88975.1"/>
    <property type="molecule type" value="Genomic_DNA"/>
</dbReference>
<dbReference type="InterPro" id="IPR029787">
    <property type="entry name" value="Nucleotide_cyclase"/>
</dbReference>
<reference evidence="7 9" key="4">
    <citation type="submission" date="2015-03" db="EMBL/GenBank/DDBJ databases">
        <authorList>
            <person name="Regsiter A."/>
            <person name="william w."/>
        </authorList>
    </citation>
    <scope>NUCLEOTIDE SEQUENCE [LARGE SCALE GENOMIC DNA]</scope>
    <source>
        <strain evidence="7 9">CB1</strain>
    </source>
</reference>
<accession>D6CUK6</accession>
<proteinExistence type="predicted"/>
<feature type="transmembrane region" description="Helical" evidence="3">
    <location>
        <begin position="12"/>
        <end position="27"/>
    </location>
</feature>
<dbReference type="InterPro" id="IPR044398">
    <property type="entry name" value="Globin-sensor_dom"/>
</dbReference>
<evidence type="ECO:0000313" key="6">
    <source>
        <dbReference type="EMBL" id="CAZ88975.1"/>
    </source>
</evidence>
<dbReference type="PROSITE" id="PS50883">
    <property type="entry name" value="EAL"/>
    <property type="match status" value="1"/>
</dbReference>
<dbReference type="InterPro" id="IPR009050">
    <property type="entry name" value="Globin-like_sf"/>
</dbReference>
<evidence type="ECO:0000313" key="9">
    <source>
        <dbReference type="Proteomes" id="UP000078599"/>
    </source>
</evidence>
<dbReference type="InterPro" id="IPR043128">
    <property type="entry name" value="Rev_trsase/Diguanyl_cyclase"/>
</dbReference>
<evidence type="ECO:0000256" key="2">
    <source>
        <dbReference type="ARBA" id="ARBA00029839"/>
    </source>
</evidence>
<dbReference type="CDD" id="cd01948">
    <property type="entry name" value="EAL"/>
    <property type="match status" value="1"/>
</dbReference>
<evidence type="ECO:0000313" key="7">
    <source>
        <dbReference type="EMBL" id="CQR29624.1"/>
    </source>
</evidence>
<dbReference type="Proteomes" id="UP000002372">
    <property type="component" value="Chromosome"/>
</dbReference>
<dbReference type="CDD" id="cd14759">
    <property type="entry name" value="GS_GGDEF_2"/>
    <property type="match status" value="1"/>
</dbReference>
<keyword evidence="3" id="KW-0472">Membrane</keyword>
<feature type="domain" description="EAL" evidence="4">
    <location>
        <begin position="1098"/>
        <end position="1350"/>
    </location>
</feature>
<reference evidence="8" key="2">
    <citation type="journal article" date="2010" name="PLoS Genet.">
        <title>Structure, function, and evolution of the Thiomonas spp. genome.</title>
        <authorList>
            <person name="Arsene-Ploetze F."/>
            <person name="Koechler S."/>
            <person name="Marchal M."/>
            <person name="Coppee J.Y."/>
            <person name="Chandler M."/>
            <person name="Bonnefoy V."/>
            <person name="Brochier-Armanet C."/>
            <person name="Barakat M."/>
            <person name="Barbe V."/>
            <person name="Battaglia-Brunet F."/>
            <person name="Bruneel O."/>
            <person name="Bryan C.G."/>
            <person name="Cleiss-Arnold J."/>
            <person name="Cruveiller S."/>
            <person name="Erhardt M."/>
            <person name="Heinrich-Salmeron A."/>
            <person name="Hommais F."/>
            <person name="Joulian C."/>
            <person name="Krin E."/>
            <person name="Lieutaud A."/>
            <person name="Lievremont D."/>
            <person name="Michel C."/>
            <person name="Muller D."/>
            <person name="Ortet P."/>
            <person name="Proux C."/>
            <person name="Siguier P."/>
            <person name="Roche D."/>
            <person name="Rouy Z."/>
            <person name="Salvignol G."/>
            <person name="Slyemi D."/>
            <person name="Talla E."/>
            <person name="Weiss S."/>
            <person name="Weissenbach J."/>
            <person name="Medigue C."/>
            <person name="Bertin P.N."/>
        </authorList>
    </citation>
    <scope>NUCLEOTIDE SEQUENCE [LARGE SCALE GENOMIC DNA]</scope>
    <source>
        <strain evidence="8">DSM 22701 / CIP 110005 / 3As</strain>
    </source>
</reference>
<dbReference type="SUPFAM" id="SSF46458">
    <property type="entry name" value="Globin-like"/>
    <property type="match status" value="1"/>
</dbReference>